<dbReference type="PROSITE" id="PS51186">
    <property type="entry name" value="GNAT"/>
    <property type="match status" value="1"/>
</dbReference>
<dbReference type="GO" id="GO:0008080">
    <property type="term" value="F:N-acetyltransferase activity"/>
    <property type="evidence" value="ECO:0007669"/>
    <property type="project" value="InterPro"/>
</dbReference>
<dbReference type="RefSeq" id="WP_153415049.1">
    <property type="nucleotide sequence ID" value="NZ_WEGK01000018.1"/>
</dbReference>
<dbReference type="InterPro" id="IPR016181">
    <property type="entry name" value="Acyl_CoA_acyltransferase"/>
</dbReference>
<dbReference type="OrthoDB" id="273614at2"/>
<organism evidence="3 4">
    <name type="scientific">Nocardia macrotermitis</name>
    <dbReference type="NCBI Taxonomy" id="2585198"/>
    <lineage>
        <taxon>Bacteria</taxon>
        <taxon>Bacillati</taxon>
        <taxon>Actinomycetota</taxon>
        <taxon>Actinomycetes</taxon>
        <taxon>Mycobacteriales</taxon>
        <taxon>Nocardiaceae</taxon>
        <taxon>Nocardia</taxon>
    </lineage>
</organism>
<evidence type="ECO:0000313" key="4">
    <source>
        <dbReference type="Proteomes" id="UP000438448"/>
    </source>
</evidence>
<name>A0A7K0DCM5_9NOCA</name>
<proteinExistence type="predicted"/>
<dbReference type="SUPFAM" id="SSF55729">
    <property type="entry name" value="Acyl-CoA N-acyltransferases (Nat)"/>
    <property type="match status" value="1"/>
</dbReference>
<evidence type="ECO:0000313" key="3">
    <source>
        <dbReference type="EMBL" id="MQY23281.1"/>
    </source>
</evidence>
<evidence type="ECO:0000256" key="1">
    <source>
        <dbReference type="ARBA" id="ARBA00022679"/>
    </source>
</evidence>
<keyword evidence="1" id="KW-0808">Transferase</keyword>
<feature type="domain" description="N-acetyltransferase" evidence="2">
    <location>
        <begin position="7"/>
        <end position="166"/>
    </location>
</feature>
<accession>A0A7K0DCM5</accession>
<dbReference type="Proteomes" id="UP000438448">
    <property type="component" value="Unassembled WGS sequence"/>
</dbReference>
<dbReference type="CDD" id="cd04301">
    <property type="entry name" value="NAT_SF"/>
    <property type="match status" value="1"/>
</dbReference>
<dbReference type="AlphaFoldDB" id="A0A7K0DCM5"/>
<dbReference type="Gene3D" id="3.40.630.30">
    <property type="match status" value="1"/>
</dbReference>
<evidence type="ECO:0000259" key="2">
    <source>
        <dbReference type="PROSITE" id="PS51186"/>
    </source>
</evidence>
<comment type="caution">
    <text evidence="3">The sequence shown here is derived from an EMBL/GenBank/DDBJ whole genome shotgun (WGS) entry which is preliminary data.</text>
</comment>
<dbReference type="Pfam" id="PF00583">
    <property type="entry name" value="Acetyltransf_1"/>
    <property type="match status" value="1"/>
</dbReference>
<gene>
    <name evidence="3" type="ORF">NRB20_64080</name>
</gene>
<dbReference type="EMBL" id="WEGK01000018">
    <property type="protein sequence ID" value="MQY23281.1"/>
    <property type="molecule type" value="Genomic_DNA"/>
</dbReference>
<dbReference type="PANTHER" id="PTHR13947">
    <property type="entry name" value="GNAT FAMILY N-ACETYLTRANSFERASE"/>
    <property type="match status" value="1"/>
</dbReference>
<reference evidence="3 4" key="1">
    <citation type="submission" date="2019-10" db="EMBL/GenBank/DDBJ databases">
        <title>Nocardia macrotermitis sp. nov. and Nocardia aurantia sp. nov., isolated from the gut of fungus growing-termite Macrotermes natalensis.</title>
        <authorList>
            <person name="Benndorf R."/>
            <person name="Schwitalla J."/>
            <person name="Martin K."/>
            <person name="De Beer W."/>
            <person name="Kaster A.-K."/>
            <person name="Vollmers J."/>
            <person name="Poulsen M."/>
            <person name="Beemelmanns C."/>
        </authorList>
    </citation>
    <scope>NUCLEOTIDE SEQUENCE [LARGE SCALE GENOMIC DNA]</scope>
    <source>
        <strain evidence="3 4">RB20</strain>
    </source>
</reference>
<sequence length="166" mass="17821">MTVHTELTIDTAERAQFADIGALTVGVYVGEGHVHPDSPYVAELLDTDTRARAARVLVAARAGEVLGSVTIARPGTPFADIARPGELEFRMLAVEPRARGGGIGAALVRAVIDTAREEEFDAVVLTTMPGMADARRMYDRIGFAHVPERDWATPTGLPLTVMRLTL</sequence>
<dbReference type="InterPro" id="IPR050769">
    <property type="entry name" value="NAT_camello-type"/>
</dbReference>
<dbReference type="PANTHER" id="PTHR13947:SF37">
    <property type="entry name" value="LD18367P"/>
    <property type="match status" value="1"/>
</dbReference>
<keyword evidence="4" id="KW-1185">Reference proteome</keyword>
<dbReference type="InterPro" id="IPR000182">
    <property type="entry name" value="GNAT_dom"/>
</dbReference>
<protein>
    <recommendedName>
        <fullName evidence="2">N-acetyltransferase domain-containing protein</fullName>
    </recommendedName>
</protein>